<evidence type="ECO:0000313" key="1">
    <source>
        <dbReference type="EMBL" id="KAG7472648.1"/>
    </source>
</evidence>
<reference evidence="1" key="1">
    <citation type="submission" date="2021-01" db="EMBL/GenBank/DDBJ databases">
        <authorList>
            <person name="Zahm M."/>
            <person name="Roques C."/>
            <person name="Cabau C."/>
            <person name="Klopp C."/>
            <person name="Donnadieu C."/>
            <person name="Jouanno E."/>
            <person name="Lampietro C."/>
            <person name="Louis A."/>
            <person name="Herpin A."/>
            <person name="Echchiki A."/>
            <person name="Berthelot C."/>
            <person name="Parey E."/>
            <person name="Roest-Crollius H."/>
            <person name="Braasch I."/>
            <person name="Postlethwait J."/>
            <person name="Bobe J."/>
            <person name="Montfort J."/>
            <person name="Bouchez O."/>
            <person name="Begum T."/>
            <person name="Mejri S."/>
            <person name="Adams A."/>
            <person name="Chen W.-J."/>
            <person name="Guiguen Y."/>
        </authorList>
    </citation>
    <scope>NUCLEOTIDE SEQUENCE</scope>
    <source>
        <strain evidence="1">YG-15Mar2019-1</strain>
        <tissue evidence="1">Brain</tissue>
    </source>
</reference>
<protein>
    <submittedName>
        <fullName evidence="1">Uncharacterized protein</fullName>
    </submittedName>
</protein>
<keyword evidence="2" id="KW-1185">Reference proteome</keyword>
<accession>A0A9D3Q578</accession>
<organism evidence="1 2">
    <name type="scientific">Megalops atlanticus</name>
    <name type="common">Tarpon</name>
    <name type="synonym">Clupea gigantea</name>
    <dbReference type="NCBI Taxonomy" id="7932"/>
    <lineage>
        <taxon>Eukaryota</taxon>
        <taxon>Metazoa</taxon>
        <taxon>Chordata</taxon>
        <taxon>Craniata</taxon>
        <taxon>Vertebrata</taxon>
        <taxon>Euteleostomi</taxon>
        <taxon>Actinopterygii</taxon>
        <taxon>Neopterygii</taxon>
        <taxon>Teleostei</taxon>
        <taxon>Elopiformes</taxon>
        <taxon>Megalopidae</taxon>
        <taxon>Megalops</taxon>
    </lineage>
</organism>
<sequence>MRQDKLILDRLAGGGALATVIEGGSDAAGESPCSSCLPARRACGSRTDSEFLLPSRAHTARCLDAAPGVFISSQCIHIKEYLMSDWQCDFFCFFRCC</sequence>
<gene>
    <name evidence="1" type="ORF">MATL_G00111180</name>
</gene>
<comment type="caution">
    <text evidence="1">The sequence shown here is derived from an EMBL/GenBank/DDBJ whole genome shotgun (WGS) entry which is preliminary data.</text>
</comment>
<dbReference type="AlphaFoldDB" id="A0A9D3Q578"/>
<dbReference type="Proteomes" id="UP001046870">
    <property type="component" value="Chromosome 8"/>
</dbReference>
<name>A0A9D3Q578_MEGAT</name>
<evidence type="ECO:0000313" key="2">
    <source>
        <dbReference type="Proteomes" id="UP001046870"/>
    </source>
</evidence>
<dbReference type="EMBL" id="JAFDVH010000008">
    <property type="protein sequence ID" value="KAG7472648.1"/>
    <property type="molecule type" value="Genomic_DNA"/>
</dbReference>
<proteinExistence type="predicted"/>